<protein>
    <recommendedName>
        <fullName evidence="8">Pre-mRNA-splicing factor RSE1</fullName>
    </recommendedName>
</protein>
<evidence type="ECO:0000259" key="4">
    <source>
        <dbReference type="Pfam" id="PF10433"/>
    </source>
</evidence>
<keyword evidence="7" id="KW-1185">Reference proteome</keyword>
<evidence type="ECO:0000256" key="1">
    <source>
        <dbReference type="ARBA" id="ARBA00004123"/>
    </source>
</evidence>
<evidence type="ECO:0000259" key="5">
    <source>
        <dbReference type="Pfam" id="PF23726"/>
    </source>
</evidence>
<feature type="domain" description="RSE1/DDB1/CPSF1 first beta-propeller" evidence="4">
    <location>
        <begin position="34"/>
        <end position="457"/>
    </location>
</feature>
<comment type="caution">
    <text evidence="6">The sequence shown here is derived from an EMBL/GenBank/DDBJ whole genome shotgun (WGS) entry which is preliminary data.</text>
</comment>
<evidence type="ECO:0000313" key="7">
    <source>
        <dbReference type="Proteomes" id="UP001151287"/>
    </source>
</evidence>
<comment type="subcellular location">
    <subcellularLocation>
        <location evidence="1">Nucleus</location>
    </subcellularLocation>
</comment>
<dbReference type="EMBL" id="JAMQYH010000001">
    <property type="protein sequence ID" value="KAJ1701097.1"/>
    <property type="molecule type" value="Genomic_DNA"/>
</dbReference>
<dbReference type="GO" id="GO:0003676">
    <property type="term" value="F:nucleic acid binding"/>
    <property type="evidence" value="ECO:0007669"/>
    <property type="project" value="InterPro"/>
</dbReference>
<dbReference type="PANTHER" id="PTHR10644">
    <property type="entry name" value="DNA REPAIR/RNA PROCESSING CPSF FAMILY"/>
    <property type="match status" value="1"/>
</dbReference>
<reference evidence="6" key="1">
    <citation type="journal article" date="2022" name="Cell">
        <title>Repeat-based holocentromeres influence genome architecture and karyotype evolution.</title>
        <authorList>
            <person name="Hofstatter P.G."/>
            <person name="Thangavel G."/>
            <person name="Lux T."/>
            <person name="Neumann P."/>
            <person name="Vondrak T."/>
            <person name="Novak P."/>
            <person name="Zhang M."/>
            <person name="Costa L."/>
            <person name="Castellani M."/>
            <person name="Scott A."/>
            <person name="Toegelov H."/>
            <person name="Fuchs J."/>
            <person name="Mata-Sucre Y."/>
            <person name="Dias Y."/>
            <person name="Vanzela A.L.L."/>
            <person name="Huettel B."/>
            <person name="Almeida C.C.S."/>
            <person name="Simkova H."/>
            <person name="Souza G."/>
            <person name="Pedrosa-Harand A."/>
            <person name="Macas J."/>
            <person name="Mayer K.F.X."/>
            <person name="Houben A."/>
            <person name="Marques A."/>
        </authorList>
    </citation>
    <scope>NUCLEOTIDE SEQUENCE</scope>
    <source>
        <strain evidence="6">RhyBre1mFocal</strain>
    </source>
</reference>
<dbReference type="Pfam" id="PF10433">
    <property type="entry name" value="Beta-prop_RSE1_1st"/>
    <property type="match status" value="1"/>
</dbReference>
<dbReference type="Proteomes" id="UP001151287">
    <property type="component" value="Unassembled WGS sequence"/>
</dbReference>
<organism evidence="6 7">
    <name type="scientific">Rhynchospora breviuscula</name>
    <dbReference type="NCBI Taxonomy" id="2022672"/>
    <lineage>
        <taxon>Eukaryota</taxon>
        <taxon>Viridiplantae</taxon>
        <taxon>Streptophyta</taxon>
        <taxon>Embryophyta</taxon>
        <taxon>Tracheophyta</taxon>
        <taxon>Spermatophyta</taxon>
        <taxon>Magnoliopsida</taxon>
        <taxon>Liliopsida</taxon>
        <taxon>Poales</taxon>
        <taxon>Cyperaceae</taxon>
        <taxon>Cyperoideae</taxon>
        <taxon>Rhynchosporeae</taxon>
        <taxon>Rhynchospora</taxon>
    </lineage>
</organism>
<accession>A0A9Q0HWI1</accession>
<dbReference type="GO" id="GO:0005634">
    <property type="term" value="C:nucleus"/>
    <property type="evidence" value="ECO:0007669"/>
    <property type="project" value="UniProtKB-SubCell"/>
</dbReference>
<keyword evidence="2" id="KW-0539">Nucleus</keyword>
<dbReference type="Pfam" id="PF03178">
    <property type="entry name" value="CPSF_A"/>
    <property type="match status" value="1"/>
</dbReference>
<feature type="domain" description="RSE1/DDB1/CPSF1 C-terminal" evidence="3">
    <location>
        <begin position="932"/>
        <end position="1290"/>
    </location>
</feature>
<evidence type="ECO:0008006" key="8">
    <source>
        <dbReference type="Google" id="ProtNLM"/>
    </source>
</evidence>
<evidence type="ECO:0000256" key="2">
    <source>
        <dbReference type="ARBA" id="ARBA00023242"/>
    </source>
</evidence>
<sequence>MAIGEKGLAEATAASPAPTRSHYLAKCLLRGSAVLHAVQGRFRFPSSTDVVFGKETSLELVEISEDGVLQTVFEQTVFGIIKDIAVLRWNDRYQQFVAQAQGRDLLVVLSDSGKLSILAFSFEMHRFFAVTHVEMSKPGNSRHELGRTIAIDPEGNFIAVSAYEDNFVIFPVAQTAGGSFLDDKSTYPPEHDESCCLRRMSEFNARGTIWSMCFISSSTNYLSAEGYYPILAAIVHRRGYPGNDLLLYGYNSKTTGIHFISQYGEFGGLAHSIAAVPNFSGFAFLFRVGDVLLMDLRNPKSIQCIHRISLPFPSAVEDRNFVVDISKQPPAVNDQIESDEAACALLELKDSAHSTMEDDDPMNIDSGNVKEIQNLNFIYSWSWEPAMRTSSKLLFCLDTGELYVIVLNFDVGGIRISLSDCLYSGQPCKGLLWMKDVLILGLVEMGDGMVLKIENGAFVYKGSIQNIAPILDLAVADCHDEKQDQMFACCGMKPDGSLRVIRSGISVDKLLRTPPIYQGVSGTWALKMKEADEYHSFLVLSFLEETRVLSVGLSFNDVSEAVGFQPNVCTLACGLVSDLSLVQIHSRGVRLCLPTTTAHLDGVPLCAPVCTFWTPPDQLSINVGAIGHNLVVVATSNPCFLCVLGLKYLSAYKYEIYEIQRVLLHYEVSCMSIPSNNVDLARGQSDDPNSSLLTKLNASKVVVIGTHKPSVEIFSLDAKDTFRVLAVGLITVNNALGCPISGCVPEDVRLVLSDRIYVLSGLRNGMLLRFEWTKLYFFSQPEPSSYFGNMEISMAKSETAILEMIALRRIGIMPVTLVPLSDSSNSDVIVLSDRTWLLHASRQSLAYTSISFQPASHVTAVCCADCPSGILFVSENSLHLVEMVHSKRLNVQKFPIEGNPRKVLYHNESKTLFMIRTGLSSPSCSSDICQVDPLSGSLLSNFKCELGETAKCMQIVNVGTEQVLVVGTSRSPGPLIMPSGEAESTKGRLIILSLASAKSNYVASSLYQDIGGYISEELVLSGSSSSPIEEMSTGLLKSIAQINLPGAVLSVCPYLENYFLAAAGNMLSVFGFLHDNPHRPRKLAVTRTRFTITCLKAFYTRIAVGDCRDGVLFYAYREDPKKLELEFADPTQRLVADCALMDCETAVVSDRRGSISILSCMKNLEAYESPEKNLNINCSFYMGETVMSIQKALFSYKLPVDDVMNGGNNTERFLESSYNSVVASTLLGSVYILIPLTREEHQLLAAVQDRLATHRLTAPVLGNDHKEFREGYSAAGVPTLLDGDLLVQFLELTSLQQEAVLMSTGGQSSKVSTSDVRPPRRPTPLSVNQVVQILERIHYALT</sequence>
<dbReference type="Pfam" id="PF23726">
    <property type="entry name" value="Beta-prop_RSE1_2nd"/>
    <property type="match status" value="1"/>
</dbReference>
<proteinExistence type="predicted"/>
<name>A0A9Q0HWI1_9POAL</name>
<evidence type="ECO:0000259" key="3">
    <source>
        <dbReference type="Pfam" id="PF03178"/>
    </source>
</evidence>
<gene>
    <name evidence="6" type="ORF">LUZ63_000876</name>
</gene>
<feature type="domain" description="RSE1/DDB1/CPSF1 second beta-propeller" evidence="5">
    <location>
        <begin position="518"/>
        <end position="883"/>
    </location>
</feature>
<dbReference type="OrthoDB" id="20774at2759"/>
<evidence type="ECO:0000313" key="6">
    <source>
        <dbReference type="EMBL" id="KAJ1701097.1"/>
    </source>
</evidence>
<dbReference type="InterPro" id="IPR015943">
    <property type="entry name" value="WD40/YVTN_repeat-like_dom_sf"/>
</dbReference>
<dbReference type="InterPro" id="IPR018846">
    <property type="entry name" value="Beta-prop_RSE1/DDB1/CPSF1_1st"/>
</dbReference>
<dbReference type="Gene3D" id="2.130.10.10">
    <property type="entry name" value="YVTN repeat-like/Quinoprotein amine dehydrogenase"/>
    <property type="match status" value="2"/>
</dbReference>
<dbReference type="InterPro" id="IPR050358">
    <property type="entry name" value="RSE1/DDB1/CFT1"/>
</dbReference>
<dbReference type="InterPro" id="IPR058543">
    <property type="entry name" value="Beta-prop_RSE1/DDB1/CPSF1_2nd"/>
</dbReference>
<dbReference type="InterPro" id="IPR004871">
    <property type="entry name" value="RSE1/DDB1/CPSF1_C"/>
</dbReference>